<organism evidence="23 24">
    <name type="scientific">Polysphondylium violaceum</name>
    <dbReference type="NCBI Taxonomy" id="133409"/>
    <lineage>
        <taxon>Eukaryota</taxon>
        <taxon>Amoebozoa</taxon>
        <taxon>Evosea</taxon>
        <taxon>Eumycetozoa</taxon>
        <taxon>Dictyostelia</taxon>
        <taxon>Dictyosteliales</taxon>
        <taxon>Dictyosteliaceae</taxon>
        <taxon>Polysphondylium</taxon>
    </lineage>
</organism>
<reference evidence="23" key="1">
    <citation type="submission" date="2020-01" db="EMBL/GenBank/DDBJ databases">
        <title>Development of genomics and gene disruption for Polysphondylium violaceum indicates a role for the polyketide synthase stlB in stalk morphogenesis.</title>
        <authorList>
            <person name="Narita B."/>
            <person name="Kawabe Y."/>
            <person name="Kin K."/>
            <person name="Saito T."/>
            <person name="Gibbs R."/>
            <person name="Kuspa A."/>
            <person name="Muzny D."/>
            <person name="Queller D."/>
            <person name="Richards S."/>
            <person name="Strassman J."/>
            <person name="Sucgang R."/>
            <person name="Worley K."/>
            <person name="Schaap P."/>
        </authorList>
    </citation>
    <scope>NUCLEOTIDE SEQUENCE</scope>
    <source>
        <strain evidence="23">QSvi11</strain>
    </source>
</reference>
<evidence type="ECO:0000313" key="23">
    <source>
        <dbReference type="EMBL" id="KAF2077155.1"/>
    </source>
</evidence>
<gene>
    <name evidence="23" type="ORF">CYY_001540</name>
</gene>
<dbReference type="GO" id="GO:0005783">
    <property type="term" value="C:endoplasmic reticulum"/>
    <property type="evidence" value="ECO:0007669"/>
    <property type="project" value="UniProtKB-SubCell"/>
</dbReference>
<dbReference type="CDD" id="cd03883">
    <property type="entry name" value="M28_Pgcp_like"/>
    <property type="match status" value="1"/>
</dbReference>
<dbReference type="GO" id="GO:0005764">
    <property type="term" value="C:lysosome"/>
    <property type="evidence" value="ECO:0007669"/>
    <property type="project" value="UniProtKB-SubCell"/>
</dbReference>
<evidence type="ECO:0000256" key="2">
    <source>
        <dbReference type="ARBA" id="ARBA00004371"/>
    </source>
</evidence>
<evidence type="ECO:0000256" key="21">
    <source>
        <dbReference type="SAM" id="Phobius"/>
    </source>
</evidence>
<dbReference type="InterPro" id="IPR039866">
    <property type="entry name" value="CPQ"/>
</dbReference>
<evidence type="ECO:0000256" key="8">
    <source>
        <dbReference type="ARBA" id="ARBA00022670"/>
    </source>
</evidence>
<evidence type="ECO:0000256" key="3">
    <source>
        <dbReference type="ARBA" id="ARBA00004555"/>
    </source>
</evidence>
<keyword evidence="14" id="KW-0333">Golgi apparatus</keyword>
<evidence type="ECO:0000256" key="12">
    <source>
        <dbReference type="ARBA" id="ARBA00022824"/>
    </source>
</evidence>
<dbReference type="Gene3D" id="3.50.30.30">
    <property type="match status" value="1"/>
</dbReference>
<dbReference type="PANTHER" id="PTHR12053">
    <property type="entry name" value="PROTEASE FAMILY M28 PLASMA GLUTAMATE CARBOXYPEPTIDASE-RELATED"/>
    <property type="match status" value="1"/>
</dbReference>
<evidence type="ECO:0000256" key="11">
    <source>
        <dbReference type="ARBA" id="ARBA00022801"/>
    </source>
</evidence>
<comment type="subcellular location">
    <subcellularLocation>
        <location evidence="1">Endoplasmic reticulum</location>
    </subcellularLocation>
    <subcellularLocation>
        <location evidence="3">Golgi apparatus</location>
    </subcellularLocation>
    <subcellularLocation>
        <location evidence="2">Lysosome</location>
    </subcellularLocation>
    <subcellularLocation>
        <location evidence="4">Secreted</location>
    </subcellularLocation>
</comment>
<keyword evidence="17" id="KW-0325">Glycoprotein</keyword>
<dbReference type="PANTHER" id="PTHR12053:SF3">
    <property type="entry name" value="CARBOXYPEPTIDASE Q"/>
    <property type="match status" value="1"/>
</dbReference>
<dbReference type="GO" id="GO:0005615">
    <property type="term" value="C:extracellular space"/>
    <property type="evidence" value="ECO:0007669"/>
    <property type="project" value="TreeGrafter"/>
</dbReference>
<dbReference type="GO" id="GO:0043171">
    <property type="term" value="P:peptide catabolic process"/>
    <property type="evidence" value="ECO:0007669"/>
    <property type="project" value="TreeGrafter"/>
</dbReference>
<protein>
    <recommendedName>
        <fullName evidence="5">Carboxypeptidase Q</fullName>
    </recommendedName>
    <alternativeName>
        <fullName evidence="20">Plasma glutamate carboxypeptidase</fullName>
    </alternativeName>
</protein>
<dbReference type="AlphaFoldDB" id="A0A8J4Q1R4"/>
<evidence type="ECO:0000256" key="18">
    <source>
        <dbReference type="ARBA" id="ARBA00023228"/>
    </source>
</evidence>
<evidence type="ECO:0000256" key="19">
    <source>
        <dbReference type="ARBA" id="ARBA00025833"/>
    </source>
</evidence>
<evidence type="ECO:0000256" key="14">
    <source>
        <dbReference type="ARBA" id="ARBA00023034"/>
    </source>
</evidence>
<keyword evidence="7" id="KW-0121">Carboxypeptidase</keyword>
<keyword evidence="21" id="KW-0812">Transmembrane</keyword>
<keyword evidence="15" id="KW-0482">Metalloprotease</keyword>
<evidence type="ECO:0000256" key="13">
    <source>
        <dbReference type="ARBA" id="ARBA00022833"/>
    </source>
</evidence>
<evidence type="ECO:0000256" key="4">
    <source>
        <dbReference type="ARBA" id="ARBA00004613"/>
    </source>
</evidence>
<feature type="domain" description="Peptidase M28" evidence="22">
    <location>
        <begin position="304"/>
        <end position="489"/>
    </location>
</feature>
<keyword evidence="11" id="KW-0378">Hydrolase</keyword>
<dbReference type="Pfam" id="PF04389">
    <property type="entry name" value="Peptidase_M28"/>
    <property type="match status" value="1"/>
</dbReference>
<keyword evidence="6" id="KW-0964">Secreted</keyword>
<evidence type="ECO:0000256" key="1">
    <source>
        <dbReference type="ARBA" id="ARBA00004240"/>
    </source>
</evidence>
<dbReference type="OrthoDB" id="10013407at2759"/>
<keyword evidence="16" id="KW-0865">Zymogen</keyword>
<evidence type="ECO:0000256" key="5">
    <source>
        <dbReference type="ARBA" id="ARBA00014116"/>
    </source>
</evidence>
<keyword evidence="12" id="KW-0256">Endoplasmic reticulum</keyword>
<dbReference type="Gene3D" id="3.40.630.10">
    <property type="entry name" value="Zn peptidases"/>
    <property type="match status" value="1"/>
</dbReference>
<evidence type="ECO:0000256" key="16">
    <source>
        <dbReference type="ARBA" id="ARBA00023145"/>
    </source>
</evidence>
<name>A0A8J4Q1R4_9MYCE</name>
<evidence type="ECO:0000256" key="6">
    <source>
        <dbReference type="ARBA" id="ARBA00022525"/>
    </source>
</evidence>
<evidence type="ECO:0000256" key="9">
    <source>
        <dbReference type="ARBA" id="ARBA00022723"/>
    </source>
</evidence>
<evidence type="ECO:0000256" key="10">
    <source>
        <dbReference type="ARBA" id="ARBA00022729"/>
    </source>
</evidence>
<evidence type="ECO:0000256" key="17">
    <source>
        <dbReference type="ARBA" id="ARBA00023180"/>
    </source>
</evidence>
<keyword evidence="21" id="KW-1133">Transmembrane helix</keyword>
<keyword evidence="24" id="KW-1185">Reference proteome</keyword>
<accession>A0A8J4Q1R4</accession>
<evidence type="ECO:0000259" key="22">
    <source>
        <dbReference type="Pfam" id="PF04389"/>
    </source>
</evidence>
<dbReference type="Proteomes" id="UP000695562">
    <property type="component" value="Unassembled WGS sequence"/>
</dbReference>
<evidence type="ECO:0000256" key="20">
    <source>
        <dbReference type="ARBA" id="ARBA00033328"/>
    </source>
</evidence>
<dbReference type="FunFam" id="3.50.30.30:FF:000009">
    <property type="entry name" value="Carboxypeptidase Q"/>
    <property type="match status" value="1"/>
</dbReference>
<dbReference type="InterPro" id="IPR007484">
    <property type="entry name" value="Peptidase_M28"/>
</dbReference>
<dbReference type="GO" id="GO:0070573">
    <property type="term" value="F:metallodipeptidase activity"/>
    <property type="evidence" value="ECO:0007669"/>
    <property type="project" value="InterPro"/>
</dbReference>
<dbReference type="GO" id="GO:0046872">
    <property type="term" value="F:metal ion binding"/>
    <property type="evidence" value="ECO:0007669"/>
    <property type="project" value="UniProtKB-KW"/>
</dbReference>
<dbReference type="GO" id="GO:0004180">
    <property type="term" value="F:carboxypeptidase activity"/>
    <property type="evidence" value="ECO:0007669"/>
    <property type="project" value="UniProtKB-KW"/>
</dbReference>
<keyword evidence="18" id="KW-0458">Lysosome</keyword>
<feature type="transmembrane region" description="Helical" evidence="21">
    <location>
        <begin position="47"/>
        <end position="69"/>
    </location>
</feature>
<evidence type="ECO:0000313" key="24">
    <source>
        <dbReference type="Proteomes" id="UP000695562"/>
    </source>
</evidence>
<sequence length="502" mass="54523">MISMASHEDLIEDNLLLPHEINNQRNRKVKATFLHKIKAFFVKNWKIILLLFVILLLISCTIIIPISILKDKTKNISSQCDEYGKKIVETALKGTEAYSRLATMCTLFGNRLSGTQALENTIDWIQEQMINDGLENVHTDNVSVTHWVRGNEYAHMTAPYYKKLNMLGLGGSISTGGINITAQVIVVNSFDELDQVQSQVPGKIVLFNAVFTNYSSTVQYRASGAVAAAKYGAVASLIRSVTPYSLGTPHTGGMYYQDGVKQIPAAALTLEDSDLIQGLVNFNKSVTIQLYMEAQTLPNAISRNVMGQITGSEYPDQVVVIGGHIDSWDVGQGAMDDGGGVMVSWEAVRLIKALGIKPKRTIRVVAWTNEENGAAGGQNYAALYKNETFFSIETDGGATTPLGFSVTSSSKTLSALSTIAEHVLKPIGSTSVTEGEVGTDNSFLVDQGVPGAQLVTNMTQYFWFHHSEGDAIDKMDPVQMDQCVGTMAAMALCIANFNGNLP</sequence>
<keyword evidence="10" id="KW-0732">Signal</keyword>
<comment type="caution">
    <text evidence="23">The sequence shown here is derived from an EMBL/GenBank/DDBJ whole genome shotgun (WGS) entry which is preliminary data.</text>
</comment>
<keyword evidence="9" id="KW-0479">Metal-binding</keyword>
<dbReference type="GO" id="GO:0006508">
    <property type="term" value="P:proteolysis"/>
    <property type="evidence" value="ECO:0007669"/>
    <property type="project" value="UniProtKB-KW"/>
</dbReference>
<keyword evidence="13" id="KW-0862">Zinc</keyword>
<dbReference type="GO" id="GO:0005794">
    <property type="term" value="C:Golgi apparatus"/>
    <property type="evidence" value="ECO:0007669"/>
    <property type="project" value="UniProtKB-SubCell"/>
</dbReference>
<proteinExistence type="predicted"/>
<keyword evidence="8" id="KW-0645">Protease</keyword>
<evidence type="ECO:0000256" key="15">
    <source>
        <dbReference type="ARBA" id="ARBA00023049"/>
    </source>
</evidence>
<dbReference type="SUPFAM" id="SSF53187">
    <property type="entry name" value="Zn-dependent exopeptidases"/>
    <property type="match status" value="1"/>
</dbReference>
<comment type="subunit">
    <text evidence="19">Homodimer. The monomeric form is inactive while the homodimer is active.</text>
</comment>
<evidence type="ECO:0000256" key="7">
    <source>
        <dbReference type="ARBA" id="ARBA00022645"/>
    </source>
</evidence>
<keyword evidence="21" id="KW-0472">Membrane</keyword>
<dbReference type="EMBL" id="AJWJ01000037">
    <property type="protein sequence ID" value="KAF2077155.1"/>
    <property type="molecule type" value="Genomic_DNA"/>
</dbReference>